<evidence type="ECO:0000313" key="1">
    <source>
        <dbReference type="EMBL" id="NGN40265.1"/>
    </source>
</evidence>
<gene>
    <name evidence="1" type="ORF">G6N74_04250</name>
</gene>
<evidence type="ECO:0008006" key="3">
    <source>
        <dbReference type="Google" id="ProtNLM"/>
    </source>
</evidence>
<organism evidence="1 2">
    <name type="scientific">Mesorhizobium zhangyense</name>
    <dbReference type="NCBI Taxonomy" id="1776730"/>
    <lineage>
        <taxon>Bacteria</taxon>
        <taxon>Pseudomonadati</taxon>
        <taxon>Pseudomonadota</taxon>
        <taxon>Alphaproteobacteria</taxon>
        <taxon>Hyphomicrobiales</taxon>
        <taxon>Phyllobacteriaceae</taxon>
        <taxon>Mesorhizobium</taxon>
    </lineage>
</organism>
<evidence type="ECO:0000313" key="2">
    <source>
        <dbReference type="Proteomes" id="UP000481252"/>
    </source>
</evidence>
<sequence>MSTRLAEAIKNEAALLGVSPQDLATVMSYETGGTFDEWKAGPTTQWGQHFGLIQWGQPQREKYGVYKGMPVEAQVAAAGKYLKDAGVRPGMGLMDIYSAINAGSVGRESASDANNGGAPGTVADKVNNQMEGHKAKAAALLGGTYEAPQTNPYEGVEETNAPINYDIHQDTSAPQVLTVAEREALRVKPYDSFLDELTAAAQTDWYTAWAVRKFSEGAIDPDYEGLSSEDWKTITETIPENYHDGLLTAGSQAAFESRLRHVHEDIERQQRLAEGGWSGIGARLIAGMADPVSLPINALTGGFTGALLKTAGGSLLTRVAGSALVGGTTNAAMEVGAREMFGDPNTDPLMAFGVGALLGGVSGALARNPATKLEAQVLAQAGQDAIRTARGFIPGGQGAGGAARNTDLKDALVPGEWGLDDADVPTAIGGGLRFDVAGQMTTAPDPLTRLVGQTFFEETAGFKGHEVVPDSVTVRASALEKKLLGNFNQVFQTAMAEHVKERGLFRLNLTARAKAADEFRTAVWKAAQDEHLSPDTPQSVQRAAGALRAYYGSYAKEISKSGLADLNPDPNYVPMYSDHARIAELDNTVEARHMEAFIKEAILKHTAELDDGLANRMAKGYWANIRKAGFGIEDGINGALGRGDKDAFKRAFTEALDDANVISDDEMDKVFDVLSGLVDQAKKEDGSKGISRLKRRTLMDYGFGASVPTRTGGRMDLTIHDLFIQDAEFTARRYGRHLSGRVAFANTQIRNPETGALLMDGIKTEGDLEKLKNHVRESWRQQPGGYAKNKAAMQNAIDNIDFGWARINGTPVFGQEKAYNQWVRRLKVLQFIRLMSNMGLNQIQESWKIASMTGFRAAAQQLPAMRRMVTEAGQSVARKDNLLAELEAITGTGLDDLWGRYDFRFDDDRIGATASSRFANGVDTVLDYGQKLTADVSLMRAIHTYQQRWAVKAIAQQLYGIAKKTRTAEGAFDLDKLSGRNKERLASIGLGPKEVQSLFSNMLDHSTVEGRKLVALGSNKWDPSILTKFTYTMNRYTNRLVQQNDVGGLSKWMSVPVFGLFTQFRNFVLGAWAKSTLYNFHHMDPRMAVFLLGELAAGVATYVVRSAPVQLASEEGTDKFWEETMDPANLLKNGAARTATSSIIPMVIDSGLMFTPLGPQFGSARASGSPTDAVLGSPTGGWMAEAARGSKALIESVAEDRELAQSELKTINRAFVPMGNFIPLASLFAHLIQDRPATPPRGGTSLPW</sequence>
<protein>
    <recommendedName>
        <fullName evidence="3">Transglycosylase SLT domain-containing protein</fullName>
    </recommendedName>
</protein>
<reference evidence="1 2" key="1">
    <citation type="submission" date="2020-02" db="EMBL/GenBank/DDBJ databases">
        <title>Genome sequence of the type strain CGMCC 1.15528 of Mesorhizobium zhangyense.</title>
        <authorList>
            <person name="Gao J."/>
            <person name="Sun J."/>
        </authorList>
    </citation>
    <scope>NUCLEOTIDE SEQUENCE [LARGE SCALE GENOMIC DNA]</scope>
    <source>
        <strain evidence="1 2">CGMCC 1.15528</strain>
    </source>
</reference>
<comment type="caution">
    <text evidence="1">The sequence shown here is derived from an EMBL/GenBank/DDBJ whole genome shotgun (WGS) entry which is preliminary data.</text>
</comment>
<dbReference type="EMBL" id="JAAKZG010000002">
    <property type="protein sequence ID" value="NGN40265.1"/>
    <property type="molecule type" value="Genomic_DNA"/>
</dbReference>
<dbReference type="AlphaFoldDB" id="A0A7C9V4A1"/>
<accession>A0A7C9V4A1</accession>
<proteinExistence type="predicted"/>
<name>A0A7C9V4A1_9HYPH</name>
<keyword evidence="2" id="KW-1185">Reference proteome</keyword>
<dbReference type="RefSeq" id="WP_165114753.1">
    <property type="nucleotide sequence ID" value="NZ_JAAKZG010000002.1"/>
</dbReference>
<dbReference type="Proteomes" id="UP000481252">
    <property type="component" value="Unassembled WGS sequence"/>
</dbReference>